<dbReference type="InterPro" id="IPR051790">
    <property type="entry name" value="Cytochrome_c-biogenesis_DsbD"/>
</dbReference>
<proteinExistence type="inferred from homology"/>
<feature type="transmembrane region" description="Helical" evidence="7">
    <location>
        <begin position="170"/>
        <end position="190"/>
    </location>
</feature>
<dbReference type="PANTHER" id="PTHR31272">
    <property type="entry name" value="CYTOCHROME C-TYPE BIOGENESIS PROTEIN HI_1454-RELATED"/>
    <property type="match status" value="1"/>
</dbReference>
<comment type="subcellular location">
    <subcellularLocation>
        <location evidence="1">Membrane</location>
        <topology evidence="1">Multi-pass membrane protein</topology>
    </subcellularLocation>
</comment>
<dbReference type="EMBL" id="SWCJ01000015">
    <property type="protein sequence ID" value="TKB51964.1"/>
    <property type="molecule type" value="Genomic_DNA"/>
</dbReference>
<dbReference type="Pfam" id="PF02683">
    <property type="entry name" value="DsbD_TM"/>
    <property type="match status" value="1"/>
</dbReference>
<keyword evidence="10" id="KW-1185">Reference proteome</keyword>
<evidence type="ECO:0000259" key="8">
    <source>
        <dbReference type="Pfam" id="PF02683"/>
    </source>
</evidence>
<keyword evidence="3 7" id="KW-0812">Transmembrane</keyword>
<dbReference type="OrthoDB" id="9811352at2"/>
<dbReference type="InterPro" id="IPR003834">
    <property type="entry name" value="Cyt_c_assmbl_TM_dom"/>
</dbReference>
<feature type="transmembrane region" description="Helical" evidence="7">
    <location>
        <begin position="91"/>
        <end position="109"/>
    </location>
</feature>
<evidence type="ECO:0000313" key="10">
    <source>
        <dbReference type="Proteomes" id="UP000305675"/>
    </source>
</evidence>
<protein>
    <submittedName>
        <fullName evidence="9">Cytochrome c biogenesis protein CcdA</fullName>
    </submittedName>
</protein>
<dbReference type="AlphaFoldDB" id="A0A4U1BM78"/>
<keyword evidence="4" id="KW-0201">Cytochrome c-type biogenesis</keyword>
<dbReference type="PANTHER" id="PTHR31272:SF4">
    <property type="entry name" value="CYTOCHROME C-TYPE BIOGENESIS PROTEIN HI_1454-RELATED"/>
    <property type="match status" value="1"/>
</dbReference>
<evidence type="ECO:0000256" key="3">
    <source>
        <dbReference type="ARBA" id="ARBA00022692"/>
    </source>
</evidence>
<feature type="transmembrane region" description="Helical" evidence="7">
    <location>
        <begin position="130"/>
        <end position="158"/>
    </location>
</feature>
<reference evidence="9 10" key="1">
    <citation type="submission" date="2019-04" db="EMBL/GenBank/DDBJ databases">
        <authorList>
            <person name="Hwang J.C."/>
        </authorList>
    </citation>
    <scope>NUCLEOTIDE SEQUENCE [LARGE SCALE GENOMIC DNA]</scope>
    <source>
        <strain evidence="9 10">IMCC35002</strain>
    </source>
</reference>
<name>A0A4U1BM78_9GAMM</name>
<keyword evidence="5 7" id="KW-1133">Transmembrane helix</keyword>
<evidence type="ECO:0000256" key="2">
    <source>
        <dbReference type="ARBA" id="ARBA00006143"/>
    </source>
</evidence>
<evidence type="ECO:0000256" key="7">
    <source>
        <dbReference type="SAM" id="Phobius"/>
    </source>
</evidence>
<dbReference type="GO" id="GO:0017004">
    <property type="term" value="P:cytochrome complex assembly"/>
    <property type="evidence" value="ECO:0007669"/>
    <property type="project" value="UniProtKB-KW"/>
</dbReference>
<evidence type="ECO:0000256" key="6">
    <source>
        <dbReference type="ARBA" id="ARBA00023136"/>
    </source>
</evidence>
<organism evidence="9 10">
    <name type="scientific">Ferrimonas aestuarii</name>
    <dbReference type="NCBI Taxonomy" id="2569539"/>
    <lineage>
        <taxon>Bacteria</taxon>
        <taxon>Pseudomonadati</taxon>
        <taxon>Pseudomonadota</taxon>
        <taxon>Gammaproteobacteria</taxon>
        <taxon>Alteromonadales</taxon>
        <taxon>Ferrimonadaceae</taxon>
        <taxon>Ferrimonas</taxon>
    </lineage>
</organism>
<evidence type="ECO:0000256" key="5">
    <source>
        <dbReference type="ARBA" id="ARBA00022989"/>
    </source>
</evidence>
<feature type="transmembrane region" description="Helical" evidence="7">
    <location>
        <begin position="210"/>
        <end position="230"/>
    </location>
</feature>
<dbReference type="GO" id="GO:0016020">
    <property type="term" value="C:membrane"/>
    <property type="evidence" value="ECO:0007669"/>
    <property type="project" value="UniProtKB-SubCell"/>
</dbReference>
<accession>A0A4U1BM78</accession>
<dbReference type="Proteomes" id="UP000305675">
    <property type="component" value="Unassembled WGS sequence"/>
</dbReference>
<evidence type="ECO:0000256" key="1">
    <source>
        <dbReference type="ARBA" id="ARBA00004141"/>
    </source>
</evidence>
<feature type="transmembrane region" description="Helical" evidence="7">
    <location>
        <begin position="56"/>
        <end position="79"/>
    </location>
</feature>
<evidence type="ECO:0000256" key="4">
    <source>
        <dbReference type="ARBA" id="ARBA00022748"/>
    </source>
</evidence>
<evidence type="ECO:0000313" key="9">
    <source>
        <dbReference type="EMBL" id="TKB51964.1"/>
    </source>
</evidence>
<comment type="similarity">
    <text evidence="2">Belongs to the DsbD family.</text>
</comment>
<feature type="domain" description="Cytochrome C biogenesis protein transmembrane" evidence="8">
    <location>
        <begin position="12"/>
        <end position="224"/>
    </location>
</feature>
<keyword evidence="6 7" id="KW-0472">Membrane</keyword>
<feature type="transmembrane region" description="Helical" evidence="7">
    <location>
        <begin position="12"/>
        <end position="36"/>
    </location>
</feature>
<gene>
    <name evidence="9" type="ORF">FCL42_16225</name>
</gene>
<sequence>MDFVIDIATVGALGAFVGGVVSFLSPCSLILLPGYLSFIGGHKQQGVSHSRHSIGYSLWFVAGLLSFFIALGVGARYLARFMWHYQTQFQVGAGLFIAGFGLMTMVSYWRGRHRSCRTCAGTPSARPKSAVACFGLGAAFAFGRSPCAGPILSAIIAYGAVESNAFMGNLMLSLYAAGFVVPFLLMAFYFERLRRFIPKLSRIGRTLMPVFSAVLVAFGTLMASGTLPWLSYLLSLHFPSIVHLG</sequence>
<comment type="caution">
    <text evidence="9">The sequence shown here is derived from an EMBL/GenBank/DDBJ whole genome shotgun (WGS) entry which is preliminary data.</text>
</comment>